<organism evidence="10 11">
    <name type="scientific">Fusarium mexicanum</name>
    <dbReference type="NCBI Taxonomy" id="751941"/>
    <lineage>
        <taxon>Eukaryota</taxon>
        <taxon>Fungi</taxon>
        <taxon>Dikarya</taxon>
        <taxon>Ascomycota</taxon>
        <taxon>Pezizomycotina</taxon>
        <taxon>Sordariomycetes</taxon>
        <taxon>Hypocreomycetidae</taxon>
        <taxon>Hypocreales</taxon>
        <taxon>Nectriaceae</taxon>
        <taxon>Fusarium</taxon>
        <taxon>Fusarium fujikuroi species complex</taxon>
    </lineage>
</organism>
<evidence type="ECO:0000259" key="9">
    <source>
        <dbReference type="Pfam" id="PF01494"/>
    </source>
</evidence>
<dbReference type="PRINTS" id="PR00420">
    <property type="entry name" value="RNGMNOXGNASE"/>
</dbReference>
<dbReference type="CDD" id="cd11059">
    <property type="entry name" value="CYP_fungal"/>
    <property type="match status" value="1"/>
</dbReference>
<dbReference type="Gene3D" id="1.10.630.10">
    <property type="entry name" value="Cytochrome P450"/>
    <property type="match status" value="1"/>
</dbReference>
<evidence type="ECO:0000256" key="4">
    <source>
        <dbReference type="ARBA" id="ARBA00022630"/>
    </source>
</evidence>
<keyword evidence="4" id="KW-0285">Flavoprotein</keyword>
<dbReference type="EMBL" id="JAAOAM010000059">
    <property type="protein sequence ID" value="KAF5552689.1"/>
    <property type="molecule type" value="Genomic_DNA"/>
</dbReference>
<evidence type="ECO:0000256" key="5">
    <source>
        <dbReference type="ARBA" id="ARBA00022723"/>
    </source>
</evidence>
<evidence type="ECO:0000256" key="2">
    <source>
        <dbReference type="ARBA" id="ARBA00010617"/>
    </source>
</evidence>
<evidence type="ECO:0000256" key="6">
    <source>
        <dbReference type="ARBA" id="ARBA00022827"/>
    </source>
</evidence>
<name>A0A8H5JC93_9HYPO</name>
<accession>A0A8H5JC93</accession>
<gene>
    <name evidence="10" type="ORF">FMEXI_2840</name>
</gene>
<protein>
    <submittedName>
        <fullName evidence="10">2 4-dichlorophenol 6-monooxygenase</fullName>
    </submittedName>
</protein>
<dbReference type="InterPro" id="IPR050121">
    <property type="entry name" value="Cytochrome_P450_monoxygenase"/>
</dbReference>
<dbReference type="Proteomes" id="UP000522262">
    <property type="component" value="Unassembled WGS sequence"/>
</dbReference>
<dbReference type="PANTHER" id="PTHR24305:SF96">
    <property type="entry name" value="CYTOCHROME P450 MONOOXYGENASE STCB-RELATED"/>
    <property type="match status" value="1"/>
</dbReference>
<evidence type="ECO:0000313" key="11">
    <source>
        <dbReference type="Proteomes" id="UP000522262"/>
    </source>
</evidence>
<comment type="caution">
    <text evidence="10">The sequence shown here is derived from an EMBL/GenBank/DDBJ whole genome shotgun (WGS) entry which is preliminary data.</text>
</comment>
<dbReference type="InterPro" id="IPR036396">
    <property type="entry name" value="Cyt_P450_sf"/>
</dbReference>
<dbReference type="InterPro" id="IPR017972">
    <property type="entry name" value="Cyt_P450_CS"/>
</dbReference>
<dbReference type="Pfam" id="PF00067">
    <property type="entry name" value="p450"/>
    <property type="match status" value="1"/>
</dbReference>
<keyword evidence="6" id="KW-0274">FAD</keyword>
<dbReference type="GO" id="GO:0016705">
    <property type="term" value="F:oxidoreductase activity, acting on paired donors, with incorporation or reduction of molecular oxygen"/>
    <property type="evidence" value="ECO:0007669"/>
    <property type="project" value="InterPro"/>
</dbReference>
<dbReference type="GO" id="GO:0004497">
    <property type="term" value="F:monooxygenase activity"/>
    <property type="evidence" value="ECO:0007669"/>
    <property type="project" value="UniProtKB-KW"/>
</dbReference>
<dbReference type="AlphaFoldDB" id="A0A8H5JC93"/>
<proteinExistence type="inferred from homology"/>
<comment type="cofactor">
    <cofactor evidence="1">
        <name>heme</name>
        <dbReference type="ChEBI" id="CHEBI:30413"/>
    </cofactor>
</comment>
<keyword evidence="7" id="KW-0560">Oxidoreductase</keyword>
<dbReference type="SUPFAM" id="SSF48264">
    <property type="entry name" value="Cytochrome P450"/>
    <property type="match status" value="1"/>
</dbReference>
<evidence type="ECO:0000256" key="7">
    <source>
        <dbReference type="ARBA" id="ARBA00023002"/>
    </source>
</evidence>
<dbReference type="Gene3D" id="3.40.30.120">
    <property type="match status" value="1"/>
</dbReference>
<dbReference type="PROSITE" id="PS00086">
    <property type="entry name" value="CYTOCHROME_P450"/>
    <property type="match status" value="1"/>
</dbReference>
<dbReference type="SUPFAM" id="SSF51905">
    <property type="entry name" value="FAD/NAD(P)-binding domain"/>
    <property type="match status" value="1"/>
</dbReference>
<evidence type="ECO:0000313" key="10">
    <source>
        <dbReference type="EMBL" id="KAF5552689.1"/>
    </source>
</evidence>
<dbReference type="InterPro" id="IPR036188">
    <property type="entry name" value="FAD/NAD-bd_sf"/>
</dbReference>
<comment type="similarity">
    <text evidence="2">Belongs to the cytochrome P450 family.</text>
</comment>
<dbReference type="GO" id="GO:0005506">
    <property type="term" value="F:iron ion binding"/>
    <property type="evidence" value="ECO:0007669"/>
    <property type="project" value="InterPro"/>
</dbReference>
<sequence>MSAIVDTDILIVGAGPSGAALASFLGQNGMSGLVICKEPHTAYTPRAHGFNPFALECLRDINLEDEVLRLAIREPFILSSRFAQSLIGEEYGRLSAWEENPLSLRHLEPLLLCFASHNGFKIRSSTEILKVESISNRAAEPAYMCIVYDHILKLEFKICTKYLFGADGARSQIARQFDFNFLTRSPGPKACNVLFRADLSRHLTKERLCGLHWIIQPNRALFPGVVAHLRAVRPWNEWVLVAFGAQGTNPFEGLTTMSHELVDFIRQLVGDDSLDVEILTLDAWTVRESVAETYSKDDQTLFLLGDAAHRHPPTFGLGSNTCIQDAYNLAWKAAYVSKDWAGPGLLSSYSQERQPVGADLVRESNNQIRKNAELFRVFGMMAPSAEGMKQVDQLSHATPEGSARRADLHVALKEKKQEFESLGLAHNHFYVSKAVFLDDEPGPRPELQGDPVVEVQISTYPGSRLPHAWIDKPTRLSMISTLDLAGKGSFCLLVGVDGSAWRSAAEAVMTATGIPISVIGIGQGQEYIDVHRRWYEKRGVSDSGCVLVRPDRFVAWRSVGKPADYLQAASMDSKLEGDYRSLEATGHFVLLLYVLYLLYHITFILFFNPLSRVPGPWISRWTDVILKYHWLKGTRAQYVHYLHERYGPVVRVGPQEVDISDMAAVKEIHRVKDGYRKAPFYQNLVPNTNNLFNTLDVEFHRHHRRLLSSPLSESSLKYVEPTVDAYVKMSIASMKREMDQRGAVDVAKFWLFMATDIIVELSFGESFGILKHGKKNQYIIDLEGLAAKGSIRSTFPTLISIATKFPLPVFKETVAAAQRIKDYSAEAVARYKRDLANNPAAAKPMLFRKLFEAGEAGLSDDEIRAEAQTYIVAGSDTTATTLTYLVYSVCSHADVRQMLVEDLMGLPNDFGHSDLRELPHLNNIIDETLRLYAAVPSALPRVVPAGGAHLAGYYLPSDTIVSTQAWTLHRDSHVFPDPETWDPSRWEKGSKMMHDAVMPFGGGSRVCIGKHLARMELRLAAARFFRAFPNAKVSSIEGMSEEDMELRAYFLLTPKGGRCLIQLE</sequence>
<keyword evidence="5" id="KW-0479">Metal-binding</keyword>
<dbReference type="GO" id="GO:0071949">
    <property type="term" value="F:FAD binding"/>
    <property type="evidence" value="ECO:0007669"/>
    <property type="project" value="InterPro"/>
</dbReference>
<keyword evidence="10" id="KW-0503">Monooxygenase</keyword>
<dbReference type="InterPro" id="IPR001128">
    <property type="entry name" value="Cyt_P450"/>
</dbReference>
<dbReference type="InterPro" id="IPR002938">
    <property type="entry name" value="FAD-bd"/>
</dbReference>
<reference evidence="10 11" key="1">
    <citation type="submission" date="2020-05" db="EMBL/GenBank/DDBJ databases">
        <title>Identification and distribution of gene clusters putatively required for synthesis of sphingolipid metabolism inhibitors in phylogenetically diverse species of the filamentous fungus Fusarium.</title>
        <authorList>
            <person name="Kim H.-S."/>
            <person name="Busman M."/>
            <person name="Brown D.W."/>
            <person name="Divon H."/>
            <person name="Uhlig S."/>
            <person name="Proctor R.H."/>
        </authorList>
    </citation>
    <scope>NUCLEOTIDE SEQUENCE [LARGE SCALE GENOMIC DNA]</scope>
    <source>
        <strain evidence="10 11">NRRL 53147</strain>
    </source>
</reference>
<keyword evidence="11" id="KW-1185">Reference proteome</keyword>
<dbReference type="Pfam" id="PF01494">
    <property type="entry name" value="FAD_binding_3"/>
    <property type="match status" value="1"/>
</dbReference>
<evidence type="ECO:0000256" key="8">
    <source>
        <dbReference type="ARBA" id="ARBA00023004"/>
    </source>
</evidence>
<keyword evidence="8" id="KW-0408">Iron</keyword>
<keyword evidence="3" id="KW-0349">Heme</keyword>
<evidence type="ECO:0000256" key="3">
    <source>
        <dbReference type="ARBA" id="ARBA00022617"/>
    </source>
</evidence>
<dbReference type="Gene3D" id="3.30.9.10">
    <property type="entry name" value="D-Amino Acid Oxidase, subunit A, domain 2"/>
    <property type="match status" value="1"/>
</dbReference>
<evidence type="ECO:0000256" key="1">
    <source>
        <dbReference type="ARBA" id="ARBA00001971"/>
    </source>
</evidence>
<dbReference type="Pfam" id="PF21274">
    <property type="entry name" value="Rng_hyd_C"/>
    <property type="match status" value="1"/>
</dbReference>
<dbReference type="PANTHER" id="PTHR24305">
    <property type="entry name" value="CYTOCHROME P450"/>
    <property type="match status" value="1"/>
</dbReference>
<dbReference type="GO" id="GO:0020037">
    <property type="term" value="F:heme binding"/>
    <property type="evidence" value="ECO:0007669"/>
    <property type="project" value="InterPro"/>
</dbReference>
<dbReference type="Gene3D" id="3.50.50.60">
    <property type="entry name" value="FAD/NAD(P)-binding domain"/>
    <property type="match status" value="1"/>
</dbReference>
<feature type="domain" description="FAD-binding" evidence="9">
    <location>
        <begin position="6"/>
        <end position="364"/>
    </location>
</feature>